<dbReference type="Pfam" id="PF17254">
    <property type="entry name" value="DUF5321"/>
    <property type="match status" value="1"/>
</dbReference>
<reference evidence="3 4" key="1">
    <citation type="journal article" date="2014" name="Proc. Natl. Acad. Sci. U.S.A.">
        <title>Trajectory and genomic determinants of fungal-pathogen speciation and host adaptation.</title>
        <authorList>
            <person name="Hu X."/>
            <person name="Xiao G."/>
            <person name="Zheng P."/>
            <person name="Shang Y."/>
            <person name="Su Y."/>
            <person name="Zhang X."/>
            <person name="Liu X."/>
            <person name="Zhan S."/>
            <person name="St Leger R.J."/>
            <person name="Wang C."/>
        </authorList>
    </citation>
    <scope>NUCLEOTIDE SEQUENCE [LARGE SCALE GENOMIC DNA]</scope>
    <source>
        <strain evidence="3 4">ARSEF 1941</strain>
    </source>
</reference>
<keyword evidence="2" id="KW-0472">Membrane</keyword>
<dbReference type="AlphaFoldDB" id="A0A0B2X4L7"/>
<dbReference type="HOGENOM" id="CLU_084831_3_0_1"/>
<evidence type="ECO:0000313" key="4">
    <source>
        <dbReference type="Proteomes" id="UP000030816"/>
    </source>
</evidence>
<dbReference type="EMBL" id="AZHE01000002">
    <property type="protein sequence ID" value="KHO00698.1"/>
    <property type="molecule type" value="Genomic_DNA"/>
</dbReference>
<evidence type="ECO:0000256" key="1">
    <source>
        <dbReference type="SAM" id="MobiDB-lite"/>
    </source>
</evidence>
<sequence length="209" mass="23275">MPIQRIPARVTSLGRPALSSRILAQRKSVIRWSSTGPATVVDTGFWTALIPKPLRRENGKGLKGGKSKEWNPATFFIVMFLFIGSMSIQMIALRNQSERYSRRASVRIAQLREALTKLQNGEAVDVEKLLRNAAESQQDTDWEEMLKAIERDQESQNDQAVEKVKQRAAPPKAIMSTAPVLLGIKTDDEQANANEQPSKAKPASLGNFF</sequence>
<evidence type="ECO:0000256" key="2">
    <source>
        <dbReference type="SAM" id="Phobius"/>
    </source>
</evidence>
<proteinExistence type="predicted"/>
<feature type="transmembrane region" description="Helical" evidence="2">
    <location>
        <begin position="73"/>
        <end position="93"/>
    </location>
</feature>
<dbReference type="InterPro" id="IPR035213">
    <property type="entry name" value="DUF5321"/>
</dbReference>
<comment type="caution">
    <text evidence="3">The sequence shown here is derived from an EMBL/GenBank/DDBJ whole genome shotgun (WGS) entry which is preliminary data.</text>
</comment>
<keyword evidence="2" id="KW-1133">Transmembrane helix</keyword>
<name>A0A0B2X4L7_METAS</name>
<dbReference type="RefSeq" id="XP_040681763.1">
    <property type="nucleotide sequence ID" value="XM_040820275.1"/>
</dbReference>
<dbReference type="GeneID" id="63735931"/>
<feature type="region of interest" description="Disordered" evidence="1">
    <location>
        <begin position="186"/>
        <end position="209"/>
    </location>
</feature>
<evidence type="ECO:0000313" key="3">
    <source>
        <dbReference type="EMBL" id="KHO00698.1"/>
    </source>
</evidence>
<protein>
    <submittedName>
        <fullName evidence="3">Uncharacterized protein</fullName>
    </submittedName>
</protein>
<keyword evidence="4" id="KW-1185">Reference proteome</keyword>
<gene>
    <name evidence="3" type="ORF">MAM_01476</name>
</gene>
<keyword evidence="2" id="KW-0812">Transmembrane</keyword>
<dbReference type="Proteomes" id="UP000030816">
    <property type="component" value="Unassembled WGS sequence"/>
</dbReference>
<organism evidence="3 4">
    <name type="scientific">Metarhizium album (strain ARSEF 1941)</name>
    <dbReference type="NCBI Taxonomy" id="1081103"/>
    <lineage>
        <taxon>Eukaryota</taxon>
        <taxon>Fungi</taxon>
        <taxon>Dikarya</taxon>
        <taxon>Ascomycota</taxon>
        <taxon>Pezizomycotina</taxon>
        <taxon>Sordariomycetes</taxon>
        <taxon>Hypocreomycetidae</taxon>
        <taxon>Hypocreales</taxon>
        <taxon>Clavicipitaceae</taxon>
        <taxon>Metarhizium</taxon>
    </lineage>
</organism>
<dbReference type="OrthoDB" id="2253354at2759"/>
<accession>A0A0B2X4L7</accession>